<dbReference type="CDD" id="cd08054">
    <property type="entry name" value="gp6"/>
    <property type="match status" value="1"/>
</dbReference>
<dbReference type="NCBIfam" id="TIGR02215">
    <property type="entry name" value="phage_chp_gp8"/>
    <property type="match status" value="1"/>
</dbReference>
<comment type="caution">
    <text evidence="1">The sequence shown here is derived from an EMBL/GenBank/DDBJ whole genome shotgun (WGS) entry which is preliminary data.</text>
</comment>
<organism evidence="1 2">
    <name type="scientific">Aquamicrobium defluvii</name>
    <dbReference type="NCBI Taxonomy" id="69279"/>
    <lineage>
        <taxon>Bacteria</taxon>
        <taxon>Pseudomonadati</taxon>
        <taxon>Pseudomonadota</taxon>
        <taxon>Alphaproteobacteria</taxon>
        <taxon>Hyphomicrobiales</taxon>
        <taxon>Phyllobacteriaceae</taxon>
        <taxon>Aquamicrobium</taxon>
    </lineage>
</organism>
<sequence>MWYPSTVTVAPTAEPVTLAEAKEQCGILSGETHFDTQLTRLIKAARKHAEEYCNARFAEQTIMSECDSFADFTRLPEGPLKSVTSITYVDPAGDEQTIDASVYDAHKDGMEPSIALKYGQVWPRIRFGSRITLTAVYGGVVPESVQHAMLLLIGHWFVNRDAVVTGTIATTIQMGVDALLSNHRRGA</sequence>
<gene>
    <name evidence="1" type="ORF">BG36_03515</name>
</gene>
<dbReference type="eggNOG" id="ENOG50333ZX">
    <property type="taxonomic scope" value="Bacteria"/>
</dbReference>
<evidence type="ECO:0000313" key="2">
    <source>
        <dbReference type="Proteomes" id="UP000019849"/>
    </source>
</evidence>
<dbReference type="Proteomes" id="UP000019849">
    <property type="component" value="Unassembled WGS sequence"/>
</dbReference>
<evidence type="ECO:0000313" key="1">
    <source>
        <dbReference type="EMBL" id="EXL08615.1"/>
    </source>
</evidence>
<dbReference type="InterPro" id="IPR011738">
    <property type="entry name" value="Phage_CHP"/>
</dbReference>
<protein>
    <recommendedName>
        <fullName evidence="3">PhiE125 gp8 family phage protein</fullName>
    </recommendedName>
</protein>
<dbReference type="AlphaFoldDB" id="A0A011VJI2"/>
<dbReference type="EMBL" id="JENY01000012">
    <property type="protein sequence ID" value="EXL08615.1"/>
    <property type="molecule type" value="Genomic_DNA"/>
</dbReference>
<dbReference type="Pfam" id="PF05135">
    <property type="entry name" value="Phage_connect_1"/>
    <property type="match status" value="1"/>
</dbReference>
<dbReference type="InterPro" id="IPR021146">
    <property type="entry name" value="Phage_gp6-like_head-tail"/>
</dbReference>
<reference evidence="1 2" key="1">
    <citation type="submission" date="2014-02" db="EMBL/GenBank/DDBJ databases">
        <title>Aquamicrobium defluvii Genome sequencing.</title>
        <authorList>
            <person name="Wang X."/>
        </authorList>
    </citation>
    <scope>NUCLEOTIDE SEQUENCE [LARGE SCALE GENOMIC DNA]</scope>
    <source>
        <strain evidence="1 2">W13Z1</strain>
    </source>
</reference>
<evidence type="ECO:0008006" key="3">
    <source>
        <dbReference type="Google" id="ProtNLM"/>
    </source>
</evidence>
<name>A0A011VJI2_9HYPH</name>
<proteinExistence type="predicted"/>
<dbReference type="STRING" id="69279.BG36_03515"/>
<dbReference type="Gene3D" id="1.10.3230.30">
    <property type="entry name" value="Phage gp6-like head-tail connector protein"/>
    <property type="match status" value="1"/>
</dbReference>
<dbReference type="RefSeq" id="WP_051520525.1">
    <property type="nucleotide sequence ID" value="NZ_KK073886.1"/>
</dbReference>
<dbReference type="PATRIC" id="fig|69279.3.peg.2106"/>
<accession>A0A011VJI2</accession>
<dbReference type="HOGENOM" id="CLU_085951_0_1_5"/>